<dbReference type="CDD" id="cd22359">
    <property type="entry name" value="SfsA-like_bacterial"/>
    <property type="match status" value="1"/>
</dbReference>
<dbReference type="InterPro" id="IPR041465">
    <property type="entry name" value="SfsA_N"/>
</dbReference>
<dbReference type="NCBIfam" id="TIGR00230">
    <property type="entry name" value="sfsA"/>
    <property type="match status" value="1"/>
</dbReference>
<keyword evidence="5" id="KW-1185">Reference proteome</keyword>
<dbReference type="InterPro" id="IPR005224">
    <property type="entry name" value="SfsA"/>
</dbReference>
<evidence type="ECO:0000259" key="3">
    <source>
        <dbReference type="Pfam" id="PF17746"/>
    </source>
</evidence>
<dbReference type="RefSeq" id="WP_151866513.1">
    <property type="nucleotide sequence ID" value="NZ_WBZB01000040.1"/>
</dbReference>
<dbReference type="Proteomes" id="UP000465601">
    <property type="component" value="Unassembled WGS sequence"/>
</dbReference>
<dbReference type="Pfam" id="PF03749">
    <property type="entry name" value="SfsA"/>
    <property type="match status" value="1"/>
</dbReference>
<dbReference type="GO" id="GO:0003677">
    <property type="term" value="F:DNA binding"/>
    <property type="evidence" value="ECO:0007669"/>
    <property type="project" value="InterPro"/>
</dbReference>
<evidence type="ECO:0000259" key="2">
    <source>
        <dbReference type="Pfam" id="PF03749"/>
    </source>
</evidence>
<dbReference type="EMBL" id="WBZB01000040">
    <property type="protein sequence ID" value="KAB3527618.1"/>
    <property type="molecule type" value="Genomic_DNA"/>
</dbReference>
<dbReference type="PANTHER" id="PTHR30545:SF2">
    <property type="entry name" value="SUGAR FERMENTATION STIMULATION PROTEIN A"/>
    <property type="match status" value="1"/>
</dbReference>
<dbReference type="InterPro" id="IPR040452">
    <property type="entry name" value="SfsA_C"/>
</dbReference>
<comment type="similarity">
    <text evidence="1">Belongs to the SfsA family.</text>
</comment>
<name>A0A833HMJ8_9FIRM</name>
<organism evidence="4 5">
    <name type="scientific">Alkaliphilus serpentinus</name>
    <dbReference type="NCBI Taxonomy" id="1482731"/>
    <lineage>
        <taxon>Bacteria</taxon>
        <taxon>Bacillati</taxon>
        <taxon>Bacillota</taxon>
        <taxon>Clostridia</taxon>
        <taxon>Peptostreptococcales</taxon>
        <taxon>Natronincolaceae</taxon>
        <taxon>Alkaliphilus</taxon>
    </lineage>
</organism>
<dbReference type="HAMAP" id="MF_00095">
    <property type="entry name" value="SfsA"/>
    <property type="match status" value="1"/>
</dbReference>
<comment type="caution">
    <text evidence="4">The sequence shown here is derived from an EMBL/GenBank/DDBJ whole genome shotgun (WGS) entry which is preliminary data.</text>
</comment>
<evidence type="ECO:0000313" key="4">
    <source>
        <dbReference type="EMBL" id="KAB3527618.1"/>
    </source>
</evidence>
<dbReference type="Gene3D" id="3.40.1350.60">
    <property type="match status" value="1"/>
</dbReference>
<proteinExistence type="inferred from homology"/>
<dbReference type="Pfam" id="PF17746">
    <property type="entry name" value="SfsA_N"/>
    <property type="match status" value="1"/>
</dbReference>
<accession>A0A833HMJ8</accession>
<evidence type="ECO:0000313" key="5">
    <source>
        <dbReference type="Proteomes" id="UP000465601"/>
    </source>
</evidence>
<dbReference type="OrthoDB" id="9802365at2"/>
<gene>
    <name evidence="1 4" type="primary">sfsA</name>
    <name evidence="4" type="ORF">F8153_11585</name>
</gene>
<dbReference type="AlphaFoldDB" id="A0A833HMJ8"/>
<feature type="domain" description="Sugar fermentation stimulation protein C-terminal" evidence="2">
    <location>
        <begin position="85"/>
        <end position="220"/>
    </location>
</feature>
<sequence length="233" mass="26760">MKLFIDGEMHEATFIKRHNRFIAEILLDGERHLTHVPNTGRMRELLLEGARVIVRKVDNPLRKTQYDLLMVYTQRGILVAIDSKLPNRILNKAFQEGSIPEFRQYNYVKAEVTFGKSKFDFSLSNNNSNALVEAKCVTLVKENKMASFPDAPTERGTRHLLELIEAKSQGIEAAVFFIIQREDSIAFTPNQEMDKAFYGAMLKAIDEGVEFYAYNSIVKNNTVKLKDRLEIRV</sequence>
<reference evidence="4 5" key="1">
    <citation type="submission" date="2019-10" db="EMBL/GenBank/DDBJ databases">
        <title>Alkaliphilus serpentinus sp. nov. and Alkaliphilus pronyensis sp. nov., two novel anaerobic alkaliphilic species isolated from the serpentinized-hosted hydrothermal field of the Prony Bay (New Caledonia).</title>
        <authorList>
            <person name="Postec A."/>
        </authorList>
    </citation>
    <scope>NUCLEOTIDE SEQUENCE [LARGE SCALE GENOMIC DNA]</scope>
    <source>
        <strain evidence="4 5">LacT</strain>
    </source>
</reference>
<protein>
    <recommendedName>
        <fullName evidence="1">Sugar fermentation stimulation protein homolog</fullName>
    </recommendedName>
</protein>
<feature type="domain" description="SfsA N-terminal OB" evidence="3">
    <location>
        <begin position="15"/>
        <end position="80"/>
    </location>
</feature>
<dbReference type="PANTHER" id="PTHR30545">
    <property type="entry name" value="SUGAR FERMENTATION STIMULATION PROTEIN A"/>
    <property type="match status" value="1"/>
</dbReference>
<evidence type="ECO:0000256" key="1">
    <source>
        <dbReference type="HAMAP-Rule" id="MF_00095"/>
    </source>
</evidence>
<dbReference type="Gene3D" id="2.40.50.580">
    <property type="match status" value="1"/>
</dbReference>